<dbReference type="GeneID" id="123077260"/>
<protein>
    <recommendedName>
        <fullName evidence="2">Fungal lipase-type domain-containing protein</fullName>
    </recommendedName>
</protein>
<dbReference type="PANTHER" id="PTHR46086">
    <property type="entry name" value="ALPHA/BETA-HYDROLASES SUPERFAMILY PROTEIN"/>
    <property type="match status" value="1"/>
</dbReference>
<evidence type="ECO:0000313" key="3">
    <source>
        <dbReference type="EnsemblPlants" id="TraesCS3D02G089100.2"/>
    </source>
</evidence>
<dbReference type="STRING" id="4565.A0A3B6GR10"/>
<dbReference type="EnsemblPlants" id="TraesCS3D02G089100.2">
    <property type="protein sequence ID" value="TraesCS3D02G089100.2"/>
    <property type="gene ID" value="TraesCS3D02G089100"/>
</dbReference>
<reference evidence="3" key="1">
    <citation type="submission" date="2018-08" db="EMBL/GenBank/DDBJ databases">
        <authorList>
            <person name="Rossello M."/>
        </authorList>
    </citation>
    <scope>NUCLEOTIDE SEQUENCE [LARGE SCALE GENOMIC DNA]</scope>
    <source>
        <strain evidence="3">cv. Chinese Spring</strain>
    </source>
</reference>
<dbReference type="Gramene" id="TraesCS3D03G0175900.1">
    <property type="protein sequence ID" value="TraesCS3D03G0175900.1.CDS"/>
    <property type="gene ID" value="TraesCS3D03G0175900"/>
</dbReference>
<dbReference type="GO" id="GO:0006629">
    <property type="term" value="P:lipid metabolic process"/>
    <property type="evidence" value="ECO:0007669"/>
    <property type="project" value="InterPro"/>
</dbReference>
<dbReference type="OrthoDB" id="438440at2759"/>
<name>A0A3B6GR10_WHEAT</name>
<dbReference type="RefSeq" id="XP_044355428.1">
    <property type="nucleotide sequence ID" value="XM_044499493.1"/>
</dbReference>
<dbReference type="Gramene" id="TraesCS3D02G089100.2">
    <property type="protein sequence ID" value="TraesCS3D02G089100.2"/>
    <property type="gene ID" value="TraesCS3D02G089100"/>
</dbReference>
<dbReference type="InterPro" id="IPR029058">
    <property type="entry name" value="AB_hydrolase_fold"/>
</dbReference>
<reference evidence="3" key="2">
    <citation type="submission" date="2018-10" db="UniProtKB">
        <authorList>
            <consortium name="EnsemblPlants"/>
        </authorList>
    </citation>
    <scope>IDENTIFICATION</scope>
</reference>
<dbReference type="GO" id="GO:0004806">
    <property type="term" value="F:triacylglycerol lipase activity"/>
    <property type="evidence" value="ECO:0007669"/>
    <property type="project" value="InterPro"/>
</dbReference>
<dbReference type="InterPro" id="IPR002921">
    <property type="entry name" value="Fungal_lipase-type"/>
</dbReference>
<feature type="transmembrane region" description="Helical" evidence="1">
    <location>
        <begin position="99"/>
        <end position="119"/>
    </location>
</feature>
<keyword evidence="1" id="KW-1133">Transmembrane helix</keyword>
<dbReference type="Pfam" id="PF01764">
    <property type="entry name" value="Lipase_3"/>
    <property type="match status" value="1"/>
</dbReference>
<dbReference type="Gramene" id="TraesJUL3D03G01840330.2">
    <property type="protein sequence ID" value="TraesJUL3D03G01840330.2"/>
    <property type="gene ID" value="TraesJUL3D03G01840330"/>
</dbReference>
<dbReference type="PANTHER" id="PTHR46086:SF26">
    <property type="entry name" value="FUNGAL LIPASE-LIKE DOMAIN-CONTAINING PROTEIN"/>
    <property type="match status" value="1"/>
</dbReference>
<gene>
    <name evidence="3" type="primary">LOC123077260</name>
</gene>
<dbReference type="InterPro" id="IPR044819">
    <property type="entry name" value="OBL-like"/>
</dbReference>
<dbReference type="Proteomes" id="UP000019116">
    <property type="component" value="Chromosome 3D"/>
</dbReference>
<keyword evidence="1" id="KW-0472">Membrane</keyword>
<proteinExistence type="predicted"/>
<feature type="domain" description="Fungal lipase-type" evidence="2">
    <location>
        <begin position="259"/>
        <end position="422"/>
    </location>
</feature>
<dbReference type="ESTHER" id="wheat-a0a3b6gr10">
    <property type="family name" value="Triacylglycerol-lipase-OBL1-like"/>
</dbReference>
<dbReference type="Gramene" id="TraesRN3D0100189500.1">
    <property type="protein sequence ID" value="TraesRN3D0100189500.1"/>
    <property type="gene ID" value="TraesRN3D0100189500"/>
</dbReference>
<accession>A0A3B6GR10</accession>
<keyword evidence="1" id="KW-0812">Transmembrane</keyword>
<organism evidence="3">
    <name type="scientific">Triticum aestivum</name>
    <name type="common">Wheat</name>
    <dbReference type="NCBI Taxonomy" id="4565"/>
    <lineage>
        <taxon>Eukaryota</taxon>
        <taxon>Viridiplantae</taxon>
        <taxon>Streptophyta</taxon>
        <taxon>Embryophyta</taxon>
        <taxon>Tracheophyta</taxon>
        <taxon>Spermatophyta</taxon>
        <taxon>Magnoliopsida</taxon>
        <taxon>Liliopsida</taxon>
        <taxon>Poales</taxon>
        <taxon>Poaceae</taxon>
        <taxon>BOP clade</taxon>
        <taxon>Pooideae</taxon>
        <taxon>Triticodae</taxon>
        <taxon>Triticeae</taxon>
        <taxon>Triticinae</taxon>
        <taxon>Triticum</taxon>
    </lineage>
</organism>
<sequence length="528" mass="57875">MVVVAGAAAAAGGPPKTKMAGGEKLIIRSDKVRLIDILSMLLLRRPLTSYSFVEASDQTTLDVGDESGGIIVPLTEVILKFLAAAYWPAKVISVALEFLLNFVALNGGMLGLGIIWNIFRCKLVIPLDREAPDFRTIIGMIDGRTELKPATLEVTGGGNMRQLQVHDTVVFGEAEDLESGGCTVAALLVQQQYLVPEVTVMAAKIAYENHAYIENVVNNVWKFNFVGFYNGWNNAEFLHQDTTQAFVMTDRAKDASAVVLAFRGTEPFNTKDWSTDVELSWLGLGAMGNVHLGFLKALGLQEVNEEKAERAFPRKDKGTAPKGKFFAYYQLREVVREQLKKHPAARLIVTGHSLGGALAAIFPALLALHGEKDLLGRLGDVLTYGQPRVGDSNFVDFLSAATKAARYDRVVYRYDIVPRVPFTAPVAKYSHGGTCVYYNGWYDGKELAGDEPDPNYFDPRYVLSKYGNAVGDLVKGAFLWASAGRDYREGLCSLLYRCGGLIFPGFASHSPRDYVDAVRLGRIAPKQI</sequence>
<dbReference type="AlphaFoldDB" id="A0A3B6GR10"/>
<dbReference type="Gene3D" id="3.40.50.1820">
    <property type="entry name" value="alpha/beta hydrolase"/>
    <property type="match status" value="1"/>
</dbReference>
<dbReference type="CDD" id="cd00519">
    <property type="entry name" value="Lipase_3"/>
    <property type="match status" value="1"/>
</dbReference>
<evidence type="ECO:0000256" key="1">
    <source>
        <dbReference type="SAM" id="Phobius"/>
    </source>
</evidence>
<keyword evidence="4" id="KW-1185">Reference proteome</keyword>
<dbReference type="SMR" id="A0A3B6GR10"/>
<evidence type="ECO:0000313" key="4">
    <source>
        <dbReference type="Proteomes" id="UP000019116"/>
    </source>
</evidence>
<evidence type="ECO:0000259" key="2">
    <source>
        <dbReference type="Pfam" id="PF01764"/>
    </source>
</evidence>
<dbReference type="SUPFAM" id="SSF53474">
    <property type="entry name" value="alpha/beta-Hydrolases"/>
    <property type="match status" value="1"/>
</dbReference>